<sequence length="214" mass="23161">MLIQSPNVMRLACLLMLAAVPIVAVATHGAPDAQAANGTPAEKAVAGAAEGAEVARVQVAAVPEQPATPVGTVSGLPIPRYVSLKSDRVNLREGPSKDHRVTWVFQRAGLPVEVTAEFETWRRIRDSEGAEGWVLHSLLSGRRTALVAPWEKGQTFDMRDQTDAKSPITARLQAGVIANVRSCDGTWCSVMVRDVAGYMKQDRLWGVYPHEQVK</sequence>
<organism evidence="2 3">
    <name type="scientific">Chelatococcus asaccharovorans</name>
    <dbReference type="NCBI Taxonomy" id="28210"/>
    <lineage>
        <taxon>Bacteria</taxon>
        <taxon>Pseudomonadati</taxon>
        <taxon>Pseudomonadota</taxon>
        <taxon>Alphaproteobacteria</taxon>
        <taxon>Hyphomicrobiales</taxon>
        <taxon>Chelatococcaceae</taxon>
        <taxon>Chelatococcus</taxon>
    </lineage>
</organism>
<dbReference type="Pfam" id="PF06347">
    <property type="entry name" value="SH3_4"/>
    <property type="match status" value="2"/>
</dbReference>
<name>A0A2V3U775_9HYPH</name>
<feature type="signal peptide" evidence="1">
    <location>
        <begin position="1"/>
        <end position="26"/>
    </location>
</feature>
<evidence type="ECO:0000256" key="1">
    <source>
        <dbReference type="SAM" id="SignalP"/>
    </source>
</evidence>
<evidence type="ECO:0000313" key="2">
    <source>
        <dbReference type="EMBL" id="PXW58925.1"/>
    </source>
</evidence>
<dbReference type="Proteomes" id="UP000248021">
    <property type="component" value="Unassembled WGS sequence"/>
</dbReference>
<feature type="chain" id="PRO_5016000224" evidence="1">
    <location>
        <begin position="27"/>
        <end position="214"/>
    </location>
</feature>
<comment type="caution">
    <text evidence="2">The sequence shown here is derived from an EMBL/GenBank/DDBJ whole genome shotgun (WGS) entry which is preliminary data.</text>
</comment>
<dbReference type="EMBL" id="QJJK01000005">
    <property type="protein sequence ID" value="PXW58925.1"/>
    <property type="molecule type" value="Genomic_DNA"/>
</dbReference>
<reference evidence="2 3" key="1">
    <citation type="submission" date="2018-05" db="EMBL/GenBank/DDBJ databases">
        <title>Genomic Encyclopedia of Type Strains, Phase IV (KMG-IV): sequencing the most valuable type-strain genomes for metagenomic binning, comparative biology and taxonomic classification.</title>
        <authorList>
            <person name="Goeker M."/>
        </authorList>
    </citation>
    <scope>NUCLEOTIDE SEQUENCE [LARGE SCALE GENOMIC DNA]</scope>
    <source>
        <strain evidence="2 3">DSM 6462</strain>
    </source>
</reference>
<keyword evidence="1" id="KW-0732">Signal</keyword>
<proteinExistence type="predicted"/>
<dbReference type="Gene3D" id="2.30.30.40">
    <property type="entry name" value="SH3 Domains"/>
    <property type="match status" value="1"/>
</dbReference>
<gene>
    <name evidence="2" type="ORF">C7450_105274</name>
</gene>
<protein>
    <submittedName>
        <fullName evidence="2">SH3-like domain-containing protein</fullName>
    </submittedName>
</protein>
<dbReference type="RefSeq" id="WP_245449712.1">
    <property type="nucleotide sequence ID" value="NZ_JAHBRY010000001.1"/>
</dbReference>
<evidence type="ECO:0000313" key="3">
    <source>
        <dbReference type="Proteomes" id="UP000248021"/>
    </source>
</evidence>
<keyword evidence="3" id="KW-1185">Reference proteome</keyword>
<dbReference type="InterPro" id="IPR010466">
    <property type="entry name" value="DUF1058"/>
</dbReference>
<dbReference type="AlphaFoldDB" id="A0A2V3U775"/>
<accession>A0A2V3U775</accession>